<keyword evidence="5" id="KW-0808">Transferase</keyword>
<evidence type="ECO:0000256" key="10">
    <source>
        <dbReference type="ARBA" id="ARBA00023098"/>
    </source>
</evidence>
<dbReference type="AlphaFoldDB" id="A0A6P7J661"/>
<dbReference type="PANTHER" id="PTHR11214:SF234">
    <property type="entry name" value="HEXOSYLTRANSFERASE"/>
    <property type="match status" value="1"/>
</dbReference>
<dbReference type="GO" id="GO:0016758">
    <property type="term" value="F:hexosyltransferase activity"/>
    <property type="evidence" value="ECO:0007669"/>
    <property type="project" value="InterPro"/>
</dbReference>
<dbReference type="GO" id="GO:0000139">
    <property type="term" value="C:Golgi membrane"/>
    <property type="evidence" value="ECO:0007669"/>
    <property type="project" value="UniProtKB-SubCell"/>
</dbReference>
<evidence type="ECO:0000256" key="12">
    <source>
        <dbReference type="ARBA" id="ARBA00023180"/>
    </source>
</evidence>
<dbReference type="InterPro" id="IPR002659">
    <property type="entry name" value="Glyco_trans_31"/>
</dbReference>
<gene>
    <name evidence="15 16" type="primary">LOC114442641</name>
</gene>
<dbReference type="EC" id="2.4.1.-" evidence="13"/>
<evidence type="ECO:0000256" key="6">
    <source>
        <dbReference type="ARBA" id="ARBA00022692"/>
    </source>
</evidence>
<evidence type="ECO:0000256" key="13">
    <source>
        <dbReference type="RuleBase" id="RU363063"/>
    </source>
</evidence>
<keyword evidence="12" id="KW-0325">Glycoprotein</keyword>
<evidence type="ECO:0000313" key="15">
    <source>
        <dbReference type="RefSeq" id="XP_028272193.1"/>
    </source>
</evidence>
<dbReference type="Proteomes" id="UP000515145">
    <property type="component" value="Chromosome 10"/>
</dbReference>
<dbReference type="GeneID" id="114442641"/>
<dbReference type="RefSeq" id="XP_028272194.1">
    <property type="nucleotide sequence ID" value="XM_028416393.1"/>
</dbReference>
<keyword evidence="8 13" id="KW-1133">Transmembrane helix</keyword>
<proteinExistence type="inferred from homology"/>
<keyword evidence="4 13" id="KW-0328">Glycosyltransferase</keyword>
<evidence type="ECO:0000256" key="1">
    <source>
        <dbReference type="ARBA" id="ARBA00004323"/>
    </source>
</evidence>
<dbReference type="GO" id="GO:0006493">
    <property type="term" value="P:protein O-linked glycosylation"/>
    <property type="evidence" value="ECO:0007669"/>
    <property type="project" value="TreeGrafter"/>
</dbReference>
<dbReference type="GO" id="GO:0006629">
    <property type="term" value="P:lipid metabolic process"/>
    <property type="evidence" value="ECO:0007669"/>
    <property type="project" value="UniProtKB-KW"/>
</dbReference>
<dbReference type="Pfam" id="PF01762">
    <property type="entry name" value="Galactosyl_T"/>
    <property type="match status" value="1"/>
</dbReference>
<evidence type="ECO:0000256" key="3">
    <source>
        <dbReference type="ARBA" id="ARBA00008661"/>
    </source>
</evidence>
<keyword evidence="10" id="KW-0443">Lipid metabolism</keyword>
<evidence type="ECO:0000256" key="2">
    <source>
        <dbReference type="ARBA" id="ARBA00004922"/>
    </source>
</evidence>
<keyword evidence="6 13" id="KW-0812">Transmembrane</keyword>
<dbReference type="FunFam" id="3.90.550.50:FF:000001">
    <property type="entry name" value="Hexosyltransferase"/>
    <property type="match status" value="1"/>
</dbReference>
<evidence type="ECO:0000256" key="4">
    <source>
        <dbReference type="ARBA" id="ARBA00022676"/>
    </source>
</evidence>
<dbReference type="RefSeq" id="XP_028272193.1">
    <property type="nucleotide sequence ID" value="XM_028416392.1"/>
</dbReference>
<dbReference type="OrthoDB" id="2139606at2759"/>
<accession>A0A6P7J661</accession>
<comment type="subcellular location">
    <subcellularLocation>
        <location evidence="1 13">Golgi apparatus membrane</location>
        <topology evidence="1 13">Single-pass type II membrane protein</topology>
    </subcellularLocation>
</comment>
<dbReference type="PANTHER" id="PTHR11214">
    <property type="entry name" value="BETA-1,3-N-ACETYLGLUCOSAMINYLTRANSFERASE"/>
    <property type="match status" value="1"/>
</dbReference>
<organism evidence="14 16">
    <name type="scientific">Parambassis ranga</name>
    <name type="common">Indian glassy fish</name>
    <dbReference type="NCBI Taxonomy" id="210632"/>
    <lineage>
        <taxon>Eukaryota</taxon>
        <taxon>Metazoa</taxon>
        <taxon>Chordata</taxon>
        <taxon>Craniata</taxon>
        <taxon>Vertebrata</taxon>
        <taxon>Euteleostomi</taxon>
        <taxon>Actinopterygii</taxon>
        <taxon>Neopterygii</taxon>
        <taxon>Teleostei</taxon>
        <taxon>Neoteleostei</taxon>
        <taxon>Acanthomorphata</taxon>
        <taxon>Ovalentaria</taxon>
        <taxon>Ambassidae</taxon>
        <taxon>Parambassis</taxon>
    </lineage>
</organism>
<evidence type="ECO:0000256" key="8">
    <source>
        <dbReference type="ARBA" id="ARBA00022989"/>
    </source>
</evidence>
<keyword evidence="11 13" id="KW-0472">Membrane</keyword>
<keyword evidence="14" id="KW-1185">Reference proteome</keyword>
<reference evidence="15 16" key="1">
    <citation type="submission" date="2025-04" db="UniProtKB">
        <authorList>
            <consortium name="RefSeq"/>
        </authorList>
    </citation>
    <scope>IDENTIFICATION</scope>
</reference>
<dbReference type="GO" id="GO:0008194">
    <property type="term" value="F:UDP-glycosyltransferase activity"/>
    <property type="evidence" value="ECO:0007669"/>
    <property type="project" value="TreeGrafter"/>
</dbReference>
<comment type="pathway">
    <text evidence="2">Protein modification; protein glycosylation.</text>
</comment>
<evidence type="ECO:0000256" key="5">
    <source>
        <dbReference type="ARBA" id="ARBA00022679"/>
    </source>
</evidence>
<evidence type="ECO:0000256" key="9">
    <source>
        <dbReference type="ARBA" id="ARBA00023034"/>
    </source>
</evidence>
<feature type="transmembrane region" description="Helical" evidence="13">
    <location>
        <begin position="12"/>
        <end position="33"/>
    </location>
</feature>
<evidence type="ECO:0000256" key="11">
    <source>
        <dbReference type="ARBA" id="ARBA00023136"/>
    </source>
</evidence>
<comment type="similarity">
    <text evidence="3 13">Belongs to the glycosyltransferase 31 family.</text>
</comment>
<evidence type="ECO:0000256" key="7">
    <source>
        <dbReference type="ARBA" id="ARBA00022968"/>
    </source>
</evidence>
<name>A0A6P7J661_9TELE</name>
<keyword evidence="9 13" id="KW-0333">Golgi apparatus</keyword>
<evidence type="ECO:0000313" key="14">
    <source>
        <dbReference type="Proteomes" id="UP000515145"/>
    </source>
</evidence>
<protein>
    <recommendedName>
        <fullName evidence="13">Hexosyltransferase</fullName>
        <ecNumber evidence="13">2.4.1.-</ecNumber>
    </recommendedName>
</protein>
<sequence length="452" mass="52195">MAQCHCRWRNVFICVCAPCICLVVLFFVFGLIVCMNMNTIVSTVFIPQTEHFVARGTLNNKSFAAFPKTFWDLRPNRDAFWNNLQLKVDRHFNPMLQPGNDRRGSQTRNFDSLLKQSFFEVTHSNEMKKTTDKMPQTVQQFASYMLNRDYPIILRPNGACGAQAENEKEPPLLLFAVKTSEANFKNRQALRQTWAREGWVTGHKIGNSSEKEEEVGGYVRRIFLLGKEDAQELGADLSEILKKENKLYGDLLQWDFKDTFFNLTLKDVLFWKWFSVSCSRVQFVFKGDDDVFVNTPKMITYLQHQLKKPQAHMTLQDFMVGNLIGVANPNRVPRSKYYIPDNFYSGFYPAYAGGGGVVYSGLLTKRLYQVSKRIHLFPIDDVYVGMCMLRLQAQPGHHPAFLTFDFPGYEEDAQCAYHTILLVHKRSPNQVIQLWEDIHSTLTQCKDVPLRS</sequence>
<evidence type="ECO:0000313" key="16">
    <source>
        <dbReference type="RefSeq" id="XP_028272194.1"/>
    </source>
</evidence>
<keyword evidence="7 13" id="KW-0735">Signal-anchor</keyword>
<dbReference type="Gene3D" id="3.90.550.50">
    <property type="match status" value="1"/>
</dbReference>
<dbReference type="GO" id="GO:0030311">
    <property type="term" value="P:poly-N-acetyllactosamine biosynthetic process"/>
    <property type="evidence" value="ECO:0007669"/>
    <property type="project" value="TreeGrafter"/>
</dbReference>